<dbReference type="STRING" id="318479.A0A0N4UFS4"/>
<dbReference type="SUPFAM" id="SSF49493">
    <property type="entry name" value="HSP40/DnaJ peptide-binding domain"/>
    <property type="match status" value="2"/>
</dbReference>
<dbReference type="OrthoDB" id="550424at2759"/>
<dbReference type="GO" id="GO:0051082">
    <property type="term" value="F:unfolded protein binding"/>
    <property type="evidence" value="ECO:0007669"/>
    <property type="project" value="InterPro"/>
</dbReference>
<feature type="domain" description="J" evidence="4">
    <location>
        <begin position="22"/>
        <end position="87"/>
    </location>
</feature>
<keyword evidence="7" id="KW-1185">Reference proteome</keyword>
<dbReference type="InterPro" id="IPR036869">
    <property type="entry name" value="J_dom_sf"/>
</dbReference>
<dbReference type="PROSITE" id="PS50076">
    <property type="entry name" value="DNAJ_2"/>
    <property type="match status" value="1"/>
</dbReference>
<dbReference type="PRINTS" id="PR00625">
    <property type="entry name" value="JDOMAIN"/>
</dbReference>
<dbReference type="GO" id="GO:0051787">
    <property type="term" value="F:misfolded protein binding"/>
    <property type="evidence" value="ECO:0007669"/>
    <property type="project" value="TreeGrafter"/>
</dbReference>
<evidence type="ECO:0000256" key="3">
    <source>
        <dbReference type="ARBA" id="ARBA00077014"/>
    </source>
</evidence>
<dbReference type="InterPro" id="IPR002939">
    <property type="entry name" value="DnaJ_C"/>
</dbReference>
<dbReference type="AlphaFoldDB" id="A0A0N4UFS4"/>
<name>A0A0N4UFS4_DRAME</name>
<protein>
    <recommendedName>
        <fullName evidence="2">DnaJ homolog dnj-20</fullName>
    </recommendedName>
    <alternativeName>
        <fullName evidence="3">DnaJ domain protein 20</fullName>
    </alternativeName>
</protein>
<evidence type="ECO:0000313" key="7">
    <source>
        <dbReference type="Proteomes" id="UP000274756"/>
    </source>
</evidence>
<evidence type="ECO:0000256" key="2">
    <source>
        <dbReference type="ARBA" id="ARBA00069674"/>
    </source>
</evidence>
<dbReference type="Proteomes" id="UP000038040">
    <property type="component" value="Unplaced"/>
</dbReference>
<dbReference type="WBParaSite" id="DME_0000630301-mRNA-1">
    <property type="protein sequence ID" value="DME_0000630301-mRNA-1"/>
    <property type="gene ID" value="DME_0000630301"/>
</dbReference>
<organism evidence="6 8">
    <name type="scientific">Dracunculus medinensis</name>
    <name type="common">Guinea worm</name>
    <dbReference type="NCBI Taxonomy" id="318479"/>
    <lineage>
        <taxon>Eukaryota</taxon>
        <taxon>Metazoa</taxon>
        <taxon>Ecdysozoa</taxon>
        <taxon>Nematoda</taxon>
        <taxon>Chromadorea</taxon>
        <taxon>Rhabditida</taxon>
        <taxon>Spirurina</taxon>
        <taxon>Dracunculoidea</taxon>
        <taxon>Dracunculidae</taxon>
        <taxon>Dracunculus</taxon>
    </lineage>
</organism>
<evidence type="ECO:0000256" key="1">
    <source>
        <dbReference type="ARBA" id="ARBA00022729"/>
    </source>
</evidence>
<dbReference type="Gene3D" id="1.10.287.110">
    <property type="entry name" value="DnaJ domain"/>
    <property type="match status" value="1"/>
</dbReference>
<dbReference type="Gene3D" id="2.60.260.20">
    <property type="entry name" value="Urease metallochaperone UreE, N-terminal domain"/>
    <property type="match status" value="2"/>
</dbReference>
<evidence type="ECO:0000259" key="4">
    <source>
        <dbReference type="PROSITE" id="PS50076"/>
    </source>
</evidence>
<dbReference type="InterPro" id="IPR001623">
    <property type="entry name" value="DnaJ_domain"/>
</dbReference>
<dbReference type="GO" id="GO:0006457">
    <property type="term" value="P:protein folding"/>
    <property type="evidence" value="ECO:0007669"/>
    <property type="project" value="InterPro"/>
</dbReference>
<reference evidence="8" key="1">
    <citation type="submission" date="2017-02" db="UniProtKB">
        <authorList>
            <consortium name="WormBaseParasite"/>
        </authorList>
    </citation>
    <scope>IDENTIFICATION</scope>
</reference>
<sequence>MRVIIIAVLLIIYNVLLITAKDYYQILGVPRNANIKQIKKAYRKLAMKLHPDKAGDSAAEGDFQELGAAYEVILSDPEKRKIYDKYGEEGLKNIANGGGGGGQDIFASFFGDFFGSTHQQETGTPKGADLLIDLYVTLEEIYEGDFVEVKRIKSVYKPTSGTRQCNCRHEMRTEQLGAGRFQMFQVRVCDECPNVILAQESKILEVEIEIGVDEGQEQVFVGEGEPHIEGDPGDLRFIIRVQKHSRFERRGDDLYTNVTISLYEALSGFEMEIKHLDGHKVKISRDKITWPGARIRKKDEGMPSFSDNTKRGIMYVTFDVEFPRGELTEEQKSIMANILKQESIKKVYNGLQGY</sequence>
<accession>A0A0N4UFS4</accession>
<dbReference type="GO" id="GO:0005783">
    <property type="term" value="C:endoplasmic reticulum"/>
    <property type="evidence" value="ECO:0007669"/>
    <property type="project" value="TreeGrafter"/>
</dbReference>
<dbReference type="SUPFAM" id="SSF46565">
    <property type="entry name" value="Chaperone J-domain"/>
    <property type="match status" value="1"/>
</dbReference>
<proteinExistence type="predicted"/>
<dbReference type="Pfam" id="PF01556">
    <property type="entry name" value="DnaJ_C"/>
    <property type="match status" value="1"/>
</dbReference>
<gene>
    <name evidence="5" type="ORF">DME_LOCUS1200</name>
</gene>
<keyword evidence="1" id="KW-0732">Signal</keyword>
<dbReference type="CDD" id="cd06257">
    <property type="entry name" value="DnaJ"/>
    <property type="match status" value="1"/>
</dbReference>
<dbReference type="FunFam" id="2.60.260.20:FF:000013">
    <property type="entry name" value="DnaJ subfamily B member 11"/>
    <property type="match status" value="1"/>
</dbReference>
<dbReference type="PANTHER" id="PTHR44298">
    <property type="entry name" value="DNAJ HOMOLOG SUBFAMILY B MEMBER 11"/>
    <property type="match status" value="1"/>
</dbReference>
<evidence type="ECO:0000313" key="5">
    <source>
        <dbReference type="EMBL" id="VDN51227.1"/>
    </source>
</evidence>
<evidence type="ECO:0000313" key="6">
    <source>
        <dbReference type="Proteomes" id="UP000038040"/>
    </source>
</evidence>
<dbReference type="PANTHER" id="PTHR44298:SF1">
    <property type="entry name" value="DNAJ HOMOLOG SUBFAMILY B MEMBER 11"/>
    <property type="match status" value="1"/>
</dbReference>
<dbReference type="InterPro" id="IPR051736">
    <property type="entry name" value="DnaJ-B11-like"/>
</dbReference>
<dbReference type="Proteomes" id="UP000274756">
    <property type="component" value="Unassembled WGS sequence"/>
</dbReference>
<dbReference type="CDD" id="cd10747">
    <property type="entry name" value="DnaJ_C"/>
    <property type="match status" value="1"/>
</dbReference>
<dbReference type="EMBL" id="UYYG01000015">
    <property type="protein sequence ID" value="VDN51227.1"/>
    <property type="molecule type" value="Genomic_DNA"/>
</dbReference>
<evidence type="ECO:0000313" key="8">
    <source>
        <dbReference type="WBParaSite" id="DME_0000630301-mRNA-1"/>
    </source>
</evidence>
<reference evidence="5 7" key="2">
    <citation type="submission" date="2018-11" db="EMBL/GenBank/DDBJ databases">
        <authorList>
            <consortium name="Pathogen Informatics"/>
        </authorList>
    </citation>
    <scope>NUCLEOTIDE SEQUENCE [LARGE SCALE GENOMIC DNA]</scope>
</reference>
<dbReference type="SMART" id="SM00271">
    <property type="entry name" value="DnaJ"/>
    <property type="match status" value="1"/>
</dbReference>
<dbReference type="Pfam" id="PF00226">
    <property type="entry name" value="DnaJ"/>
    <property type="match status" value="1"/>
</dbReference>
<dbReference type="InterPro" id="IPR008971">
    <property type="entry name" value="HSP40/DnaJ_pept-bd"/>
</dbReference>